<evidence type="ECO:0000313" key="1">
    <source>
        <dbReference type="EMBL" id="EHC93369.1"/>
    </source>
</evidence>
<accession>A0A6C8H3S6</accession>
<dbReference type="Proteomes" id="UP000003915">
    <property type="component" value="Unassembled WGS sequence"/>
</dbReference>
<protein>
    <submittedName>
        <fullName evidence="1">Uncharacterized protein</fullName>
    </submittedName>
</protein>
<organism evidence="1 2">
    <name type="scientific">Salmonella enterica subsp. enterica serovar Uganda str. R8-3404</name>
    <dbReference type="NCBI Taxonomy" id="913083"/>
    <lineage>
        <taxon>Bacteria</taxon>
        <taxon>Pseudomonadati</taxon>
        <taxon>Pseudomonadota</taxon>
        <taxon>Gammaproteobacteria</taxon>
        <taxon>Enterobacterales</taxon>
        <taxon>Enterobacteriaceae</taxon>
        <taxon>Salmonella</taxon>
    </lineage>
</organism>
<name>A0A6C8H3S6_SALET</name>
<evidence type="ECO:0000313" key="2">
    <source>
        <dbReference type="Proteomes" id="UP000003915"/>
    </source>
</evidence>
<sequence length="37" mass="4215">METATITLLDEDDDFKSTCWTKMMTSTQTTVLQPMIS</sequence>
<dbReference type="AlphaFoldDB" id="A0A6C8H3S6"/>
<reference evidence="1 2" key="1">
    <citation type="journal article" date="2011" name="BMC Genomics">
        <title>Genome sequencing reveals diversification of virulence factor content and possible host adaptation in distinct subpopulations of Salmonella enterica.</title>
        <authorList>
            <person name="den Bakker H.C."/>
            <person name="Moreno Switt A.I."/>
            <person name="Govoni G."/>
            <person name="Cummings C.A."/>
            <person name="Ranieri M.L."/>
            <person name="Degoricija L."/>
            <person name="Hoelzer K."/>
            <person name="Rodriguez-Rivera L.D."/>
            <person name="Brown S."/>
            <person name="Bolchacova E."/>
            <person name="Furtado M.R."/>
            <person name="Wiedmann M."/>
        </authorList>
    </citation>
    <scope>NUCLEOTIDE SEQUENCE [LARGE SCALE GENOMIC DNA]</scope>
    <source>
        <strain evidence="1 2">R8-3404</strain>
    </source>
</reference>
<comment type="caution">
    <text evidence="1">The sequence shown here is derived from an EMBL/GenBank/DDBJ whole genome shotgun (WGS) entry which is preliminary data.</text>
</comment>
<proteinExistence type="predicted"/>
<gene>
    <name evidence="1" type="ORF">LTSEUGA_1719</name>
</gene>
<dbReference type="EMBL" id="AFCV01000457">
    <property type="protein sequence ID" value="EHC93369.1"/>
    <property type="molecule type" value="Genomic_DNA"/>
</dbReference>